<dbReference type="Proteomes" id="UP000515121">
    <property type="component" value="Unplaced"/>
</dbReference>
<dbReference type="GeneID" id="111298697"/>
<proteinExistence type="predicted"/>
<evidence type="ECO:0000313" key="3">
    <source>
        <dbReference type="RefSeq" id="XP_022749160.1"/>
    </source>
</evidence>
<feature type="compositionally biased region" description="Polar residues" evidence="1">
    <location>
        <begin position="52"/>
        <end position="64"/>
    </location>
</feature>
<evidence type="ECO:0000256" key="1">
    <source>
        <dbReference type="SAM" id="MobiDB-lite"/>
    </source>
</evidence>
<feature type="region of interest" description="Disordered" evidence="1">
    <location>
        <begin position="23"/>
        <end position="66"/>
    </location>
</feature>
<evidence type="ECO:0000313" key="2">
    <source>
        <dbReference type="Proteomes" id="UP000515121"/>
    </source>
</evidence>
<keyword evidence="2" id="KW-1185">Reference proteome</keyword>
<dbReference type="RefSeq" id="XP_022749160.1">
    <property type="nucleotide sequence ID" value="XM_022893425.1"/>
</dbReference>
<organism evidence="2 3">
    <name type="scientific">Durio zibethinus</name>
    <name type="common">Durian</name>
    <dbReference type="NCBI Taxonomy" id="66656"/>
    <lineage>
        <taxon>Eukaryota</taxon>
        <taxon>Viridiplantae</taxon>
        <taxon>Streptophyta</taxon>
        <taxon>Embryophyta</taxon>
        <taxon>Tracheophyta</taxon>
        <taxon>Spermatophyta</taxon>
        <taxon>Magnoliopsida</taxon>
        <taxon>eudicotyledons</taxon>
        <taxon>Gunneridae</taxon>
        <taxon>Pentapetalae</taxon>
        <taxon>rosids</taxon>
        <taxon>malvids</taxon>
        <taxon>Malvales</taxon>
        <taxon>Malvaceae</taxon>
        <taxon>Helicteroideae</taxon>
        <taxon>Durio</taxon>
    </lineage>
</organism>
<reference evidence="3" key="1">
    <citation type="submission" date="2025-08" db="UniProtKB">
        <authorList>
            <consortium name="RefSeq"/>
        </authorList>
    </citation>
    <scope>IDENTIFICATION</scope>
    <source>
        <tissue evidence="3">Fruit stalk</tissue>
    </source>
</reference>
<sequence>MLFYKRLTKQIQIPGNLETDIPIAPPQDGVVPPDCQPHPSPSASTPSSTWSLLGSQITTTSTAARSADGARNVVHQCGEGAARERMRITKGRAIRRPITTYESMVRRSKESLKSKGKIKALLRYVVPLRSSSVQGKYREVDS</sequence>
<protein>
    <submittedName>
        <fullName evidence="3">Uncharacterized protein LOC111298697</fullName>
    </submittedName>
</protein>
<dbReference type="AlphaFoldDB" id="A0A6P5Z9E3"/>
<accession>A0A6P5Z9E3</accession>
<name>A0A6P5Z9E3_DURZI</name>
<gene>
    <name evidence="3" type="primary">LOC111298697</name>
</gene>
<dbReference type="KEGG" id="dzi:111298697"/>
<feature type="compositionally biased region" description="Low complexity" evidence="1">
    <location>
        <begin position="41"/>
        <end position="51"/>
    </location>
</feature>